<organism evidence="2 3">
    <name type="scientific">Lophium mytilinum</name>
    <dbReference type="NCBI Taxonomy" id="390894"/>
    <lineage>
        <taxon>Eukaryota</taxon>
        <taxon>Fungi</taxon>
        <taxon>Dikarya</taxon>
        <taxon>Ascomycota</taxon>
        <taxon>Pezizomycotina</taxon>
        <taxon>Dothideomycetes</taxon>
        <taxon>Pleosporomycetidae</taxon>
        <taxon>Mytilinidiales</taxon>
        <taxon>Mytilinidiaceae</taxon>
        <taxon>Lophium</taxon>
    </lineage>
</organism>
<dbReference type="EMBL" id="MU004203">
    <property type="protein sequence ID" value="KAF2488425.1"/>
    <property type="molecule type" value="Genomic_DNA"/>
</dbReference>
<evidence type="ECO:0000313" key="3">
    <source>
        <dbReference type="Proteomes" id="UP000799750"/>
    </source>
</evidence>
<dbReference type="Proteomes" id="UP000799750">
    <property type="component" value="Unassembled WGS sequence"/>
</dbReference>
<dbReference type="Gene3D" id="2.60.120.260">
    <property type="entry name" value="Galactose-binding domain-like"/>
    <property type="match status" value="1"/>
</dbReference>
<keyword evidence="3" id="KW-1185">Reference proteome</keyword>
<dbReference type="AlphaFoldDB" id="A0A6A6Q7Y7"/>
<sequence length="655" mass="64447">MRSSFEVAIAGSNGYTSAAHKTIPSFTGPSICSADIAYLKSTGSKFCSSYISYVAPVTTTTVTLRPSTSTFHSTKIVPVTTVDVVAKVITSVSIETVSAAQVVPLKRGRAARIAAIATPVSIASWSPSQISAACSLVATGSSTITVTKTASQPRATSIKTDFSTVIQTSFVTSTLVETSTKVITPSVQSRNVVSSSTLSSAVASSISSSTAASSTSSSAAASSILSAAASSTLSSAVASSISSSNAASSTLSSAAASSISSSTAAGSTLSSAVASSTLSSAVASSTLSSDVASSTSSSAAASSTSSSDAASSTSSSAATSSSSGSDAASSTSSSDSTSSPAATSSTSGSDAASSTSSSDAASSTSSSDAASSTSSFAAASSTSGSDAASSTSGSDAASSTSSFAAASSTSGSDAASSTLSAAASISTPAAASSESSAAASITTSTTSATPTATNLITNGDFNTGTLAGWTVSVMQNTGTSDAPVVGTSDSPTNSPHLIYAMNTPSNEDSSMFTMSQNIAMAQANTWYKVTYSYMMEAVGPFASGSDCYIFGSASGTTFFHQYAPSQPGYANEDSTNTCSSTLVAQPVPAAGEWVTVSAYFKFKDKMAYVLSPTTHRLTLMDTGVLDTMLYIESACGEGVSNTIHIDDIKLEVATC</sequence>
<feature type="region of interest" description="Disordered" evidence="1">
    <location>
        <begin position="297"/>
        <end position="371"/>
    </location>
</feature>
<reference evidence="2" key="1">
    <citation type="journal article" date="2020" name="Stud. Mycol.">
        <title>101 Dothideomycetes genomes: a test case for predicting lifestyles and emergence of pathogens.</title>
        <authorList>
            <person name="Haridas S."/>
            <person name="Albert R."/>
            <person name="Binder M."/>
            <person name="Bloem J."/>
            <person name="Labutti K."/>
            <person name="Salamov A."/>
            <person name="Andreopoulos B."/>
            <person name="Baker S."/>
            <person name="Barry K."/>
            <person name="Bills G."/>
            <person name="Bluhm B."/>
            <person name="Cannon C."/>
            <person name="Castanera R."/>
            <person name="Culley D."/>
            <person name="Daum C."/>
            <person name="Ezra D."/>
            <person name="Gonzalez J."/>
            <person name="Henrissat B."/>
            <person name="Kuo A."/>
            <person name="Liang C."/>
            <person name="Lipzen A."/>
            <person name="Lutzoni F."/>
            <person name="Magnuson J."/>
            <person name="Mondo S."/>
            <person name="Nolan M."/>
            <person name="Ohm R."/>
            <person name="Pangilinan J."/>
            <person name="Park H.-J."/>
            <person name="Ramirez L."/>
            <person name="Alfaro M."/>
            <person name="Sun H."/>
            <person name="Tritt A."/>
            <person name="Yoshinaga Y."/>
            <person name="Zwiers L.-H."/>
            <person name="Turgeon B."/>
            <person name="Goodwin S."/>
            <person name="Spatafora J."/>
            <person name="Crous P."/>
            <person name="Grigoriev I."/>
        </authorList>
    </citation>
    <scope>NUCLEOTIDE SEQUENCE</scope>
    <source>
        <strain evidence="2">CBS 269.34</strain>
    </source>
</reference>
<evidence type="ECO:0000256" key="1">
    <source>
        <dbReference type="SAM" id="MobiDB-lite"/>
    </source>
</evidence>
<feature type="region of interest" description="Disordered" evidence="1">
    <location>
        <begin position="380"/>
        <end position="399"/>
    </location>
</feature>
<name>A0A6A6Q7Y7_9PEZI</name>
<protein>
    <recommendedName>
        <fullName evidence="4">CBM-cenC domain-containing protein</fullName>
    </recommendedName>
</protein>
<evidence type="ECO:0000313" key="2">
    <source>
        <dbReference type="EMBL" id="KAF2488425.1"/>
    </source>
</evidence>
<gene>
    <name evidence="2" type="ORF">BU16DRAFT_226473</name>
</gene>
<dbReference type="OrthoDB" id="10677220at2759"/>
<accession>A0A6A6Q7Y7</accession>
<evidence type="ECO:0008006" key="4">
    <source>
        <dbReference type="Google" id="ProtNLM"/>
    </source>
</evidence>
<proteinExistence type="predicted"/>